<dbReference type="PATRIC" id="fig|1392.242.peg.4438"/>
<gene>
    <name evidence="1" type="ORF">ABW01_28055</name>
</gene>
<dbReference type="AlphaFoldDB" id="A0A0J1KCP0"/>
<protein>
    <submittedName>
        <fullName evidence="1">Uncharacterized protein</fullName>
    </submittedName>
</protein>
<organism evidence="1 2">
    <name type="scientific">Bacillus anthracis</name>
    <name type="common">anthrax bacterium</name>
    <dbReference type="NCBI Taxonomy" id="1392"/>
    <lineage>
        <taxon>Bacteria</taxon>
        <taxon>Bacillati</taxon>
        <taxon>Bacillota</taxon>
        <taxon>Bacilli</taxon>
        <taxon>Bacillales</taxon>
        <taxon>Bacillaceae</taxon>
        <taxon>Bacillus</taxon>
        <taxon>Bacillus cereus group</taxon>
    </lineage>
</organism>
<dbReference type="RefSeq" id="WP_047957144.1">
    <property type="nucleotide sequence ID" value="NZ_LDPG01000034.1"/>
</dbReference>
<proteinExistence type="predicted"/>
<name>A0A0J1KCP0_BACAN</name>
<reference evidence="1 2" key="1">
    <citation type="submission" date="2015-05" db="EMBL/GenBank/DDBJ databases">
        <title>Whole genome sequence and identification of bacterial endophytes from Costus igneus.</title>
        <authorList>
            <person name="Lee Y.P."/>
            <person name="Gan H.M."/>
            <person name="Eng W."/>
            <person name="Wheatley M.S."/>
            <person name="Caraballo A."/>
            <person name="Polter S."/>
            <person name="Savka M.A."/>
            <person name="Hudson A.O."/>
        </authorList>
    </citation>
    <scope>NUCLEOTIDE SEQUENCE [LARGE SCALE GENOMIC DNA]</scope>
    <source>
        <strain evidence="1 2">RIT375</strain>
    </source>
</reference>
<dbReference type="Proteomes" id="UP000035904">
    <property type="component" value="Unassembled WGS sequence"/>
</dbReference>
<evidence type="ECO:0000313" key="1">
    <source>
        <dbReference type="EMBL" id="KLV14255.1"/>
    </source>
</evidence>
<evidence type="ECO:0000313" key="2">
    <source>
        <dbReference type="Proteomes" id="UP000035904"/>
    </source>
</evidence>
<accession>A0A0J1KCP0</accession>
<comment type="caution">
    <text evidence="1">The sequence shown here is derived from an EMBL/GenBank/DDBJ whole genome shotgun (WGS) entry which is preliminary data.</text>
</comment>
<sequence length="162" mass="19428">MNVSIYNRENKEWKERKETKNNSFNEVLKTLQILEKNLGGNTCIAPSEIDLGIYPELIKMENIIRNKLIGYQEDFYFFDIYYYFLFERKVLWLVRETGTRIINLCNYENVEEKQGAFEILEFYIYQNCSVIYSIIDGRLKKLNNHQALELLERVKISKNLIC</sequence>
<dbReference type="EMBL" id="LDPG01000034">
    <property type="protein sequence ID" value="KLV14255.1"/>
    <property type="molecule type" value="Genomic_DNA"/>
</dbReference>